<dbReference type="InterPro" id="IPR006527">
    <property type="entry name" value="F-box-assoc_dom_typ1"/>
</dbReference>
<sequence length="409" mass="46237">MGSCDGLLLLFRSMNINEGYVCNPFVGDYVKLPNPISKLPTPLHAVVGFGFSSETNDYKVVVIAYYPRPLPNYIFSRVYVCGLSDYNWRVWGESPYLLVGHQCASKAVVNGVAHWVSSCPNKLIVSFDLGYEKFDTVSHPVTGLEGGNYSLGVLGGCLSVTDYSTIDCVGIWVMKEYGVKESWTKYVGALCFQNNDELLLLYNNQTLFSYNVVTTRFKKLSIRGLPHWFDVVPHVASLVSLSRNASVKTNDYMVIVILCCHLTDMGEKIDRVMDMGDSPLIVLYDLSTLDPIKETLVQNLDFKSWLLYISSMHIDPLPTPTRKENWVSTCIFIKLGHGQGPAKISYGIRKWGPKIITFVNPVMPFPTNKIIGCNNIRSKDKLMLLKFFNEPCYVVELIHCFVTVWNYYR</sequence>
<dbReference type="AlphaFoldDB" id="A0AAN8V024"/>
<accession>A0AAN8V024</accession>
<dbReference type="PANTHER" id="PTHR31672">
    <property type="entry name" value="BNACNNG10540D PROTEIN"/>
    <property type="match status" value="1"/>
</dbReference>
<keyword evidence="3" id="KW-1185">Reference proteome</keyword>
<dbReference type="EMBL" id="JBAMMX010000022">
    <property type="protein sequence ID" value="KAK6918883.1"/>
    <property type="molecule type" value="Genomic_DNA"/>
</dbReference>
<evidence type="ECO:0000313" key="2">
    <source>
        <dbReference type="EMBL" id="KAK6918883.1"/>
    </source>
</evidence>
<dbReference type="Proteomes" id="UP001370490">
    <property type="component" value="Unassembled WGS sequence"/>
</dbReference>
<reference evidence="2 3" key="1">
    <citation type="submission" date="2023-12" db="EMBL/GenBank/DDBJ databases">
        <title>A high-quality genome assembly for Dillenia turbinata (Dilleniales).</title>
        <authorList>
            <person name="Chanderbali A."/>
        </authorList>
    </citation>
    <scope>NUCLEOTIDE SEQUENCE [LARGE SCALE GENOMIC DNA]</scope>
    <source>
        <strain evidence="2">LSX21</strain>
        <tissue evidence="2">Leaf</tissue>
    </source>
</reference>
<protein>
    <submittedName>
        <fullName evidence="2">F-box associated domain, type 3</fullName>
    </submittedName>
</protein>
<dbReference type="InterPro" id="IPR017451">
    <property type="entry name" value="F-box-assoc_interact_dom"/>
</dbReference>
<evidence type="ECO:0000313" key="3">
    <source>
        <dbReference type="Proteomes" id="UP001370490"/>
    </source>
</evidence>
<dbReference type="Pfam" id="PF07734">
    <property type="entry name" value="FBA_1"/>
    <property type="match status" value="1"/>
</dbReference>
<dbReference type="NCBIfam" id="TIGR01640">
    <property type="entry name" value="F_box_assoc_1"/>
    <property type="match status" value="1"/>
</dbReference>
<organism evidence="2 3">
    <name type="scientific">Dillenia turbinata</name>
    <dbReference type="NCBI Taxonomy" id="194707"/>
    <lineage>
        <taxon>Eukaryota</taxon>
        <taxon>Viridiplantae</taxon>
        <taxon>Streptophyta</taxon>
        <taxon>Embryophyta</taxon>
        <taxon>Tracheophyta</taxon>
        <taxon>Spermatophyta</taxon>
        <taxon>Magnoliopsida</taxon>
        <taxon>eudicotyledons</taxon>
        <taxon>Gunneridae</taxon>
        <taxon>Pentapetalae</taxon>
        <taxon>Dilleniales</taxon>
        <taxon>Dilleniaceae</taxon>
        <taxon>Dillenia</taxon>
    </lineage>
</organism>
<comment type="caution">
    <text evidence="2">The sequence shown here is derived from an EMBL/GenBank/DDBJ whole genome shotgun (WGS) entry which is preliminary data.</text>
</comment>
<gene>
    <name evidence="2" type="ORF">RJ641_017305</name>
</gene>
<evidence type="ECO:0000259" key="1">
    <source>
        <dbReference type="Pfam" id="PF07734"/>
    </source>
</evidence>
<feature type="domain" description="F-box associated beta-propeller type 1" evidence="1">
    <location>
        <begin position="3"/>
        <end position="193"/>
    </location>
</feature>
<proteinExistence type="predicted"/>
<dbReference type="InterPro" id="IPR050796">
    <property type="entry name" value="SCF_F-box_component"/>
</dbReference>
<dbReference type="PANTHER" id="PTHR31672:SF13">
    <property type="entry name" value="F-BOX PROTEIN CPR30-LIKE"/>
    <property type="match status" value="1"/>
</dbReference>
<name>A0AAN8V024_9MAGN</name>